<dbReference type="AlphaFoldDB" id="A0A9P7ZZ07"/>
<keyword evidence="5" id="KW-0963">Cytoplasm</keyword>
<feature type="compositionally biased region" description="Polar residues" evidence="10">
    <location>
        <begin position="678"/>
        <end position="693"/>
    </location>
</feature>
<dbReference type="InterPro" id="IPR019312">
    <property type="entry name" value="CNOT11"/>
</dbReference>
<comment type="caution">
    <text evidence="11">The sequence shown here is derived from an EMBL/GenBank/DDBJ whole genome shotgun (WGS) entry which is preliminary data.</text>
</comment>
<evidence type="ECO:0000256" key="9">
    <source>
        <dbReference type="ARBA" id="ARBA00023242"/>
    </source>
</evidence>
<dbReference type="GO" id="GO:0030014">
    <property type="term" value="C:CCR4-NOT complex"/>
    <property type="evidence" value="ECO:0007669"/>
    <property type="project" value="InterPro"/>
</dbReference>
<evidence type="ECO:0000313" key="12">
    <source>
        <dbReference type="Proteomes" id="UP000717515"/>
    </source>
</evidence>
<keyword evidence="6" id="KW-0805">Transcription regulation</keyword>
<evidence type="ECO:0000313" key="11">
    <source>
        <dbReference type="EMBL" id="KAG9319272.1"/>
    </source>
</evidence>
<comment type="similarity">
    <text evidence="3">Belongs to the CNOT11 family.</text>
</comment>
<dbReference type="GO" id="GO:0005634">
    <property type="term" value="C:nucleus"/>
    <property type="evidence" value="ECO:0007669"/>
    <property type="project" value="UniProtKB-SubCell"/>
</dbReference>
<dbReference type="GO" id="GO:0031047">
    <property type="term" value="P:regulatory ncRNA-mediated gene silencing"/>
    <property type="evidence" value="ECO:0007669"/>
    <property type="project" value="UniProtKB-KW"/>
</dbReference>
<evidence type="ECO:0000256" key="1">
    <source>
        <dbReference type="ARBA" id="ARBA00004123"/>
    </source>
</evidence>
<feature type="compositionally biased region" description="Low complexity" evidence="10">
    <location>
        <begin position="694"/>
        <end position="709"/>
    </location>
</feature>
<evidence type="ECO:0000256" key="5">
    <source>
        <dbReference type="ARBA" id="ARBA00022490"/>
    </source>
</evidence>
<dbReference type="Proteomes" id="UP000717515">
    <property type="component" value="Unassembled WGS sequence"/>
</dbReference>
<dbReference type="Pfam" id="PF10155">
    <property type="entry name" value="CNOT11"/>
    <property type="match status" value="1"/>
</dbReference>
<protein>
    <recommendedName>
        <fullName evidence="4">CCR4-NOT transcription complex subunit 11</fullName>
    </recommendedName>
</protein>
<evidence type="ECO:0000256" key="3">
    <source>
        <dbReference type="ARBA" id="ARBA00008030"/>
    </source>
</evidence>
<feature type="region of interest" description="Disordered" evidence="10">
    <location>
        <begin position="724"/>
        <end position="788"/>
    </location>
</feature>
<gene>
    <name evidence="11" type="ORF">KVV02_004912</name>
</gene>
<feature type="region of interest" description="Disordered" evidence="10">
    <location>
        <begin position="603"/>
        <end position="655"/>
    </location>
</feature>
<evidence type="ECO:0000256" key="8">
    <source>
        <dbReference type="ARBA" id="ARBA00023163"/>
    </source>
</evidence>
<dbReference type="GO" id="GO:0005737">
    <property type="term" value="C:cytoplasm"/>
    <property type="evidence" value="ECO:0007669"/>
    <property type="project" value="UniProtKB-SubCell"/>
</dbReference>
<dbReference type="EMBL" id="JAIFTL010000516">
    <property type="protein sequence ID" value="KAG9319272.1"/>
    <property type="molecule type" value="Genomic_DNA"/>
</dbReference>
<proteinExistence type="inferred from homology"/>
<reference evidence="11" key="1">
    <citation type="submission" date="2021-07" db="EMBL/GenBank/DDBJ databases">
        <title>Draft genome of Mortierella alpina, strain LL118, isolated from an aspen leaf litter sample.</title>
        <authorList>
            <person name="Yang S."/>
            <person name="Vinatzer B.A."/>
        </authorList>
    </citation>
    <scope>NUCLEOTIDE SEQUENCE</scope>
    <source>
        <strain evidence="11">LL118</strain>
    </source>
</reference>
<name>A0A9P7ZZ07_MORAP</name>
<keyword evidence="9" id="KW-0539">Nucleus</keyword>
<sequence length="788" mass="85447">MITVPPQEIATFLGNHLDRVLEQTGREFLQSVAANRQFRAGCALMDVLNGVESVQERIRTFLQERDRSRSQGDIESEVLLSALLSSELWPLKVRITTLYLLYSLYSGLPIHQHPFLCLFVDIYSTTLQDERQKPERFVVSVILNGDGEELAPSKPSELITIAREADSRPVDLQSLDDALPNVSIEDQVPLGLGWEDITQRRGDRKAFWETLKSLMENFNRLESTIPKEETVKNMSQENTDQKSAVVGLAANDSESHQAEDDDTGDGEELEEWEIEAEKHFQGSEDVAPAPAVVASKTKKKTDNSFNRQQLNFIMEQAVIQPLSFDQEQVGLFMLAQFTGDAAKVHIPLPPHEALPGIVDNNPMIAFNLLLHLIHLTSELEGPNMEIVVSNQKTNGSKDRTGKAGHKSSGASSPVPTIVDGYLDTMTHAKRLTLHSLEVVNRLTGATTLSPRFLHAYIENAVRCCELVEDKVGQARVVRMLCVFLQSLLRNEAITIPGYYHALQNFCVQFSRVKEVANLFQSLVEYQRKMDAPSPVRVAGPSQQGQQQQSRPLTQSASMPSTPTTDTPQRSSWLASSGSISHIKTSLNKHNSLNGFSAPGALSQFIHPGSPSPSGTGGGVHQNGTLSSSTNGNGAYFKTHNKQSSQHSSASGSLFSSPTVMSASVNAFNTGLGNPTSLTLNGVNSSNMNNHGANGSSSAHRSGSVSGSGSDYDLDAAIRASLRDMEDHAGSSPGSRGPGSGATSSTNRTPTNGLLQQQQQQTVHLGSKSLHPASHLGNHSRGPGARRGG</sequence>
<organism evidence="11 12">
    <name type="scientific">Mortierella alpina</name>
    <name type="common">Oleaginous fungus</name>
    <name type="synonym">Mortierella renispora</name>
    <dbReference type="NCBI Taxonomy" id="64518"/>
    <lineage>
        <taxon>Eukaryota</taxon>
        <taxon>Fungi</taxon>
        <taxon>Fungi incertae sedis</taxon>
        <taxon>Mucoromycota</taxon>
        <taxon>Mortierellomycotina</taxon>
        <taxon>Mortierellomycetes</taxon>
        <taxon>Mortierellales</taxon>
        <taxon>Mortierellaceae</taxon>
        <taxon>Mortierella</taxon>
    </lineage>
</organism>
<dbReference type="PANTHER" id="PTHR15975">
    <property type="entry name" value="CCR4-NOT TRANSCRIPTION COMPLEX SUBUNIT 11"/>
    <property type="match status" value="1"/>
</dbReference>
<evidence type="ECO:0000256" key="4">
    <source>
        <dbReference type="ARBA" id="ARBA00014872"/>
    </source>
</evidence>
<feature type="compositionally biased region" description="Polar residues" evidence="10">
    <location>
        <begin position="549"/>
        <end position="574"/>
    </location>
</feature>
<accession>A0A9P7ZZ07</accession>
<feature type="region of interest" description="Disordered" evidence="10">
    <location>
        <begin position="678"/>
        <end position="711"/>
    </location>
</feature>
<feature type="compositionally biased region" description="Low complexity" evidence="10">
    <location>
        <begin position="729"/>
        <end position="745"/>
    </location>
</feature>
<keyword evidence="7" id="KW-0943">RNA-mediated gene silencing</keyword>
<keyword evidence="8" id="KW-0804">Transcription</keyword>
<feature type="region of interest" description="Disordered" evidence="10">
    <location>
        <begin position="391"/>
        <end position="412"/>
    </location>
</feature>
<feature type="region of interest" description="Disordered" evidence="10">
    <location>
        <begin position="533"/>
        <end position="574"/>
    </location>
</feature>
<evidence type="ECO:0000256" key="6">
    <source>
        <dbReference type="ARBA" id="ARBA00023015"/>
    </source>
</evidence>
<feature type="compositionally biased region" description="Polar residues" evidence="10">
    <location>
        <begin position="621"/>
        <end position="632"/>
    </location>
</feature>
<dbReference type="PANTHER" id="PTHR15975:SF0">
    <property type="entry name" value="CCR4-NOT TRANSCRIPTION COMPLEX SUBUNIT 11"/>
    <property type="match status" value="1"/>
</dbReference>
<evidence type="ECO:0000256" key="2">
    <source>
        <dbReference type="ARBA" id="ARBA00004496"/>
    </source>
</evidence>
<feature type="compositionally biased region" description="Low complexity" evidence="10">
    <location>
        <begin position="643"/>
        <end position="655"/>
    </location>
</feature>
<comment type="subcellular location">
    <subcellularLocation>
        <location evidence="2">Cytoplasm</location>
    </subcellularLocation>
    <subcellularLocation>
        <location evidence="1">Nucleus</location>
    </subcellularLocation>
</comment>
<evidence type="ECO:0000256" key="10">
    <source>
        <dbReference type="SAM" id="MobiDB-lite"/>
    </source>
</evidence>
<evidence type="ECO:0000256" key="7">
    <source>
        <dbReference type="ARBA" id="ARBA00023158"/>
    </source>
</evidence>